<dbReference type="HOGENOM" id="CLU_090714_0_0_1"/>
<feature type="transmembrane region" description="Helical" evidence="1">
    <location>
        <begin position="6"/>
        <end position="29"/>
    </location>
</feature>
<evidence type="ECO:0000313" key="2">
    <source>
        <dbReference type="EMBL" id="KDQ55298.1"/>
    </source>
</evidence>
<dbReference type="Proteomes" id="UP000027265">
    <property type="component" value="Unassembled WGS sequence"/>
</dbReference>
<proteinExistence type="predicted"/>
<keyword evidence="1" id="KW-1133">Transmembrane helix</keyword>
<gene>
    <name evidence="2" type="ORF">JAAARDRAFT_79794</name>
</gene>
<sequence>MVDVVATIISILSLLATLVVSGVGSWAVFYRDDRHHAREAEAIREKYAAPLLLAAQELQAKLRRFVRDGDICTWIGEHAARREYLLRYTCFVTGEFLAWIHILRHEVQYLRFSTDRQNRNLTNILGDIRETLRGHSSHSDYIPCVLYTGEQRAIGELMTVEENGRRVCIGYAAFCQMWKDNEALRGWFERFLKDLVDLAEARTNGNGKAVVKDDRLRIVQHLLVDLIEELDPKGLSSTIA</sequence>
<dbReference type="AlphaFoldDB" id="A0A067PK66"/>
<organism evidence="2 3">
    <name type="scientific">Jaapia argillacea MUCL 33604</name>
    <dbReference type="NCBI Taxonomy" id="933084"/>
    <lineage>
        <taxon>Eukaryota</taxon>
        <taxon>Fungi</taxon>
        <taxon>Dikarya</taxon>
        <taxon>Basidiomycota</taxon>
        <taxon>Agaricomycotina</taxon>
        <taxon>Agaricomycetes</taxon>
        <taxon>Agaricomycetidae</taxon>
        <taxon>Jaapiales</taxon>
        <taxon>Jaapiaceae</taxon>
        <taxon>Jaapia</taxon>
    </lineage>
</organism>
<evidence type="ECO:0000313" key="3">
    <source>
        <dbReference type="Proteomes" id="UP000027265"/>
    </source>
</evidence>
<evidence type="ECO:0000256" key="1">
    <source>
        <dbReference type="SAM" id="Phobius"/>
    </source>
</evidence>
<dbReference type="EMBL" id="KL197725">
    <property type="protein sequence ID" value="KDQ55298.1"/>
    <property type="molecule type" value="Genomic_DNA"/>
</dbReference>
<keyword evidence="3" id="KW-1185">Reference proteome</keyword>
<dbReference type="InParanoid" id="A0A067PK66"/>
<dbReference type="OrthoDB" id="531190at2759"/>
<keyword evidence="1" id="KW-0812">Transmembrane</keyword>
<protein>
    <submittedName>
        <fullName evidence="2">Uncharacterized protein</fullName>
    </submittedName>
</protein>
<dbReference type="STRING" id="933084.A0A067PK66"/>
<keyword evidence="1" id="KW-0472">Membrane</keyword>
<name>A0A067PK66_9AGAM</name>
<reference evidence="3" key="1">
    <citation type="journal article" date="2014" name="Proc. Natl. Acad. Sci. U.S.A.">
        <title>Extensive sampling of basidiomycete genomes demonstrates inadequacy of the white-rot/brown-rot paradigm for wood decay fungi.</title>
        <authorList>
            <person name="Riley R."/>
            <person name="Salamov A.A."/>
            <person name="Brown D.W."/>
            <person name="Nagy L.G."/>
            <person name="Floudas D."/>
            <person name="Held B.W."/>
            <person name="Levasseur A."/>
            <person name="Lombard V."/>
            <person name="Morin E."/>
            <person name="Otillar R."/>
            <person name="Lindquist E.A."/>
            <person name="Sun H."/>
            <person name="LaButti K.M."/>
            <person name="Schmutz J."/>
            <person name="Jabbour D."/>
            <person name="Luo H."/>
            <person name="Baker S.E."/>
            <person name="Pisabarro A.G."/>
            <person name="Walton J.D."/>
            <person name="Blanchette R.A."/>
            <person name="Henrissat B."/>
            <person name="Martin F."/>
            <person name="Cullen D."/>
            <person name="Hibbett D.S."/>
            <person name="Grigoriev I.V."/>
        </authorList>
    </citation>
    <scope>NUCLEOTIDE SEQUENCE [LARGE SCALE GENOMIC DNA]</scope>
    <source>
        <strain evidence="3">MUCL 33604</strain>
    </source>
</reference>
<accession>A0A067PK66</accession>